<dbReference type="SUPFAM" id="SSF52047">
    <property type="entry name" value="RNI-like"/>
    <property type="match status" value="1"/>
</dbReference>
<accession>A0ABD3PBZ5</accession>
<dbReference type="EMBL" id="JALLPJ020000699">
    <property type="protein sequence ID" value="KAL3785291.1"/>
    <property type="molecule type" value="Genomic_DNA"/>
</dbReference>
<sequence length="203" mass="22807">MPIVGKSLTCLELIDCKRRVYYVQGKILLSDAALEAIARNTGNLTSFSIVDSEITSAGLERVLKANPSIATLNLSYCDKLDDKAMSLISCHLPGLREFRCYWSTDRHGSFGGVRKDFWFNDDTLLALIKSQERESTDSCIPLGLVGILKRTNVTSKSLRYAMERGVSIEIDPDHNASLLNELQVMDLEEANMWTDLEIVSWRQ</sequence>
<gene>
    <name evidence="1" type="ORF">ACHAWO_005090</name>
</gene>
<comment type="caution">
    <text evidence="1">The sequence shown here is derived from an EMBL/GenBank/DDBJ whole genome shotgun (WGS) entry which is preliminary data.</text>
</comment>
<evidence type="ECO:0000313" key="1">
    <source>
        <dbReference type="EMBL" id="KAL3785291.1"/>
    </source>
</evidence>
<dbReference type="Proteomes" id="UP001530400">
    <property type="component" value="Unassembled WGS sequence"/>
</dbReference>
<proteinExistence type="predicted"/>
<protein>
    <submittedName>
        <fullName evidence="1">Uncharacterized protein</fullName>
    </submittedName>
</protein>
<evidence type="ECO:0000313" key="2">
    <source>
        <dbReference type="Proteomes" id="UP001530400"/>
    </source>
</evidence>
<dbReference type="AlphaFoldDB" id="A0ABD3PBZ5"/>
<organism evidence="1 2">
    <name type="scientific">Cyclotella atomus</name>
    <dbReference type="NCBI Taxonomy" id="382360"/>
    <lineage>
        <taxon>Eukaryota</taxon>
        <taxon>Sar</taxon>
        <taxon>Stramenopiles</taxon>
        <taxon>Ochrophyta</taxon>
        <taxon>Bacillariophyta</taxon>
        <taxon>Coscinodiscophyceae</taxon>
        <taxon>Thalassiosirophycidae</taxon>
        <taxon>Stephanodiscales</taxon>
        <taxon>Stephanodiscaceae</taxon>
        <taxon>Cyclotella</taxon>
    </lineage>
</organism>
<name>A0ABD3PBZ5_9STRA</name>
<reference evidence="1 2" key="1">
    <citation type="submission" date="2024-10" db="EMBL/GenBank/DDBJ databases">
        <title>Updated reference genomes for cyclostephanoid diatoms.</title>
        <authorList>
            <person name="Roberts W.R."/>
            <person name="Alverson A.J."/>
        </authorList>
    </citation>
    <scope>NUCLEOTIDE SEQUENCE [LARGE SCALE GENOMIC DNA]</scope>
    <source>
        <strain evidence="1 2">AJA010-31</strain>
    </source>
</reference>
<keyword evidence="2" id="KW-1185">Reference proteome</keyword>
<dbReference type="InterPro" id="IPR032675">
    <property type="entry name" value="LRR_dom_sf"/>
</dbReference>
<dbReference type="Gene3D" id="3.80.10.10">
    <property type="entry name" value="Ribonuclease Inhibitor"/>
    <property type="match status" value="1"/>
</dbReference>